<feature type="region of interest" description="Disordered" evidence="2">
    <location>
        <begin position="151"/>
        <end position="248"/>
    </location>
</feature>
<dbReference type="OrthoDB" id="3365224at2759"/>
<feature type="compositionally biased region" description="Low complexity" evidence="2">
    <location>
        <begin position="300"/>
        <end position="319"/>
    </location>
</feature>
<dbReference type="Pfam" id="PF10358">
    <property type="entry name" value="NT-C2"/>
    <property type="match status" value="1"/>
</dbReference>
<sequence length="690" mass="75093">MAFMTKKKRYKFGVQCCLEELTEVPFVSAVLFAKVRLLDGGNFQEHSSREEVRNHAVRWNAQFSFVCKMCANASTGVLEPALMRVSVRKECKGGRSYQKLGFCDVNLAELAGAGETTRRCLLEGYDPRRRQDNSVLRVRIKMNMISGDPLFKVPERKQEAAEGLAGGDSGSESAAGATQPDDDCASSTASSGFGSLTKKKNYEGSMSQPLSLVPSCELPTPDGEESPLGTSAPDQPGEYPQPAAPAPPVRDVRVTLPALAAGLTLVAASGAPAPAACASCMQQQQHTHSRNSSNTSGDMSSKASGYGSSSAASAHSRQSSEGDSAGDCSRPHHHSVRSERTTITTTTTTTLFVPSQPCRHSGRALSKLLLEKTTVSETDVYLTPNSTLTGPPDVIPRHMLQSPSIDEYKTPDATLINGHDNSFAMPTYFDKKKKVASNIISAAVEPLTNFQIFKQKSLNTIPALLEKNKKNEELFNNFPFLTPLAHRKNSLVSNANRLSGCIEDEFYCIPSDPEVDLGSSERIDIRHRFKSLSNQALNKEKVVTSTPKSEAEACPEKLVVRRVDALTLRHSYTEHVRNPSSGSLTASASEGGSLERARPPERRKRPPADCDDVPHVISGRVENTRVNPDSLIDELLAATDLKQAVEDSAETSGLQLFITRDGTAELGTRQRQQLARRDYQRVVLHPHDNR</sequence>
<dbReference type="AlphaFoldDB" id="A0A9N8KQ63"/>
<dbReference type="PANTHER" id="PTHR21456:SF1">
    <property type="entry name" value="C2 NT-TYPE DOMAIN-CONTAINING PROTEIN"/>
    <property type="match status" value="1"/>
</dbReference>
<feature type="domain" description="C2 NT-type" evidence="3">
    <location>
        <begin position="2"/>
        <end position="144"/>
    </location>
</feature>
<accession>A0A9N8KQ63</accession>
<protein>
    <recommendedName>
        <fullName evidence="3">C2 NT-type domain-containing protein</fullName>
    </recommendedName>
</protein>
<organism evidence="4 5">
    <name type="scientific">Chrysodeixis includens</name>
    <name type="common">Soybean looper</name>
    <name type="synonym">Pseudoplusia includens</name>
    <dbReference type="NCBI Taxonomy" id="689277"/>
    <lineage>
        <taxon>Eukaryota</taxon>
        <taxon>Metazoa</taxon>
        <taxon>Ecdysozoa</taxon>
        <taxon>Arthropoda</taxon>
        <taxon>Hexapoda</taxon>
        <taxon>Insecta</taxon>
        <taxon>Pterygota</taxon>
        <taxon>Neoptera</taxon>
        <taxon>Endopterygota</taxon>
        <taxon>Lepidoptera</taxon>
        <taxon>Glossata</taxon>
        <taxon>Ditrysia</taxon>
        <taxon>Noctuoidea</taxon>
        <taxon>Noctuidae</taxon>
        <taxon>Plusiinae</taxon>
        <taxon>Chrysodeixis</taxon>
    </lineage>
</organism>
<keyword evidence="5" id="KW-1185">Reference proteome</keyword>
<name>A0A9N8KQ63_CHRIL</name>
<dbReference type="InterPro" id="IPR019448">
    <property type="entry name" value="NT-C2"/>
</dbReference>
<feature type="compositionally biased region" description="Basic and acidic residues" evidence="2">
    <location>
        <begin position="593"/>
        <end position="614"/>
    </location>
</feature>
<evidence type="ECO:0000256" key="1">
    <source>
        <dbReference type="ARBA" id="ARBA00034780"/>
    </source>
</evidence>
<feature type="compositionally biased region" description="Polar residues" evidence="2">
    <location>
        <begin position="185"/>
        <end position="194"/>
    </location>
</feature>
<evidence type="ECO:0000313" key="5">
    <source>
        <dbReference type="Proteomes" id="UP001154114"/>
    </source>
</evidence>
<dbReference type="PANTHER" id="PTHR21456">
    <property type="entry name" value="FAMILY WITH SEQUENCE SIMILARITY 102"/>
    <property type="match status" value="1"/>
</dbReference>
<comment type="similarity">
    <text evidence="1">Belongs to the EEIG family.</text>
</comment>
<reference evidence="4" key="1">
    <citation type="submission" date="2021-12" db="EMBL/GenBank/DDBJ databases">
        <authorList>
            <person name="King R."/>
        </authorList>
    </citation>
    <scope>NUCLEOTIDE SEQUENCE</scope>
</reference>
<evidence type="ECO:0000259" key="3">
    <source>
        <dbReference type="PROSITE" id="PS51840"/>
    </source>
</evidence>
<feature type="region of interest" description="Disordered" evidence="2">
    <location>
        <begin position="282"/>
        <end position="359"/>
    </location>
</feature>
<evidence type="ECO:0000256" key="2">
    <source>
        <dbReference type="SAM" id="MobiDB-lite"/>
    </source>
</evidence>
<feature type="compositionally biased region" description="Polar residues" evidence="2">
    <location>
        <begin position="282"/>
        <end position="299"/>
    </location>
</feature>
<feature type="compositionally biased region" description="Polar residues" evidence="2">
    <location>
        <begin position="578"/>
        <end position="590"/>
    </location>
</feature>
<feature type="compositionally biased region" description="Low complexity" evidence="2">
    <location>
        <begin position="341"/>
        <end position="350"/>
    </location>
</feature>
<proteinExistence type="inferred from homology"/>
<dbReference type="InterPro" id="IPR039931">
    <property type="entry name" value="EEIG1/2-like"/>
</dbReference>
<gene>
    <name evidence="4" type="ORF">CINC_LOCUS9764</name>
</gene>
<dbReference type="Proteomes" id="UP001154114">
    <property type="component" value="Chromosome 3"/>
</dbReference>
<evidence type="ECO:0000313" key="4">
    <source>
        <dbReference type="EMBL" id="CAD0195813.1"/>
    </source>
</evidence>
<dbReference type="PROSITE" id="PS51840">
    <property type="entry name" value="C2_NT"/>
    <property type="match status" value="1"/>
</dbReference>
<feature type="region of interest" description="Disordered" evidence="2">
    <location>
        <begin position="573"/>
        <end position="615"/>
    </location>
</feature>
<dbReference type="EMBL" id="LR824006">
    <property type="protein sequence ID" value="CAD0195813.1"/>
    <property type="molecule type" value="Genomic_DNA"/>
</dbReference>